<dbReference type="Pfam" id="PF06185">
    <property type="entry name" value="YecM"/>
    <property type="match status" value="1"/>
</dbReference>
<dbReference type="RefSeq" id="WP_108923519.1">
    <property type="nucleotide sequence ID" value="NZ_CP029206.1"/>
</dbReference>
<accession>A0A2U8FIT6</accession>
<dbReference type="Gene3D" id="3.10.180.10">
    <property type="entry name" value="2,3-Dihydroxybiphenyl 1,2-Dioxygenase, domain 1"/>
    <property type="match status" value="1"/>
</dbReference>
<dbReference type="Proteomes" id="UP000244920">
    <property type="component" value="Chromosome"/>
</dbReference>
<dbReference type="InterPro" id="IPR010393">
    <property type="entry name" value="DUF991_YecM-like"/>
</dbReference>
<sequence>MDKIISETAKFFEEMTACFGDLSQFEQNILQMAQLAKIDLAKLEIDHVAVRMNSIEKAEKWRTFLLRNAKLLKESKVNGRPIGLFLLPYSLNLCGQLVPILELPFPKGKAYPQEGWEHVEAVFPMLETENTSQWIARTLATFNLTEHPDLALKISQPEVEGERLPNPTIAITVKNATFCNHSCLKLHPYGINDVIRSESDF</sequence>
<proteinExistence type="predicted"/>
<gene>
    <name evidence="1" type="ORF">DDU33_05125</name>
</gene>
<dbReference type="GO" id="GO:0005829">
    <property type="term" value="C:cytosol"/>
    <property type="evidence" value="ECO:0007669"/>
    <property type="project" value="TreeGrafter"/>
</dbReference>
<protein>
    <submittedName>
        <fullName evidence="1">VOC family protein</fullName>
    </submittedName>
</protein>
<dbReference type="SUPFAM" id="SSF54593">
    <property type="entry name" value="Glyoxalase/Bleomycin resistance protein/Dihydroxybiphenyl dioxygenase"/>
    <property type="match status" value="1"/>
</dbReference>
<dbReference type="KEGG" id="apor:DDU33_05125"/>
<evidence type="ECO:0000313" key="1">
    <source>
        <dbReference type="EMBL" id="AWI50899.1"/>
    </source>
</evidence>
<keyword evidence="2" id="KW-1185">Reference proteome</keyword>
<reference evidence="2" key="1">
    <citation type="submission" date="2018-05" db="EMBL/GenBank/DDBJ databases">
        <title>Complete genome sequence of Actinobacillus porcitonsillarum reference strain 9953L55 (CCUG 46996).</title>
        <authorList>
            <person name="Dona V."/>
            <person name="Perreten V."/>
        </authorList>
    </citation>
    <scope>NUCLEOTIDE SEQUENCE [LARGE SCALE GENOMIC DNA]</scope>
    <source>
        <strain evidence="2">9953L55</strain>
    </source>
</reference>
<dbReference type="AlphaFoldDB" id="A0A2U8FIT6"/>
<dbReference type="InterPro" id="IPR029068">
    <property type="entry name" value="Glyas_Bleomycin-R_OHBP_Dase"/>
</dbReference>
<dbReference type="NCBIfam" id="NF008680">
    <property type="entry name" value="PRK11700.1-3"/>
    <property type="match status" value="1"/>
</dbReference>
<dbReference type="PANTHER" id="PTHR37519:SF1">
    <property type="entry name" value="DIHYDROXYBIPHENYL DIOXYGENASE DOMAIN-CONTAINING PROTEIN"/>
    <property type="match status" value="1"/>
</dbReference>
<evidence type="ECO:0000313" key="2">
    <source>
        <dbReference type="Proteomes" id="UP000244920"/>
    </source>
</evidence>
<dbReference type="PANTHER" id="PTHR37519">
    <property type="match status" value="1"/>
</dbReference>
<dbReference type="EMBL" id="CP029206">
    <property type="protein sequence ID" value="AWI50899.1"/>
    <property type="molecule type" value="Genomic_DNA"/>
</dbReference>
<name>A0A2U8FIT6_9PAST</name>
<organism evidence="1 2">
    <name type="scientific">Actinobacillus porcitonsillarum</name>
    <dbReference type="NCBI Taxonomy" id="189834"/>
    <lineage>
        <taxon>Bacteria</taxon>
        <taxon>Pseudomonadati</taxon>
        <taxon>Pseudomonadota</taxon>
        <taxon>Gammaproteobacteria</taxon>
        <taxon>Pasteurellales</taxon>
        <taxon>Pasteurellaceae</taxon>
        <taxon>Actinobacillus</taxon>
    </lineage>
</organism>